<dbReference type="Pfam" id="PF03929">
    <property type="entry name" value="PepSY_TM"/>
    <property type="match status" value="1"/>
</dbReference>
<evidence type="ECO:0000313" key="3">
    <source>
        <dbReference type="Proteomes" id="UP001155182"/>
    </source>
</evidence>
<evidence type="ECO:0000256" key="1">
    <source>
        <dbReference type="SAM" id="Phobius"/>
    </source>
</evidence>
<sequence length="484" mass="54687">MWTISGIMHPLMSSFKPKIKNQFLISKTIDLSKVNVSLDSALLKNKILSISNFRLIELDGNVYYQIAKKGQAELVYINAADASINHKGAELYAGKIASQLLGDSTATIQTISLVKQFDEEYLEINRLLPVYKVVFDRADGIRLYVDPSSDRLGLAVENNRAMFSSLFRNFHSWKFLDHFGSFRLVALCLLCLAAFVATLMGIYIAFITKSKKGNTGNSAVKYRKLHRRIAIVVSITSLMFTFSGAYHAFAKFKPDTRQQYFIEEDYKATELNFKPNSLSKQYDVKNISLIKINNTVFLQITCSSQKGFTKEECCEKMGVAAAKFGMNMKSPMPMVRYLSLPNLQVLPNGDQQYARFMASVFSKQTDENIISVTPVTEFKGEYGFVNKRLPVYKVQYKMNNNERWYVETSSGKLAAKINDIDLREGLSFAMLHKFHFADELGKTSRDVLTIIAALGNLLAAIAGIILLAIWFRKKKTSVKTFAKQ</sequence>
<protein>
    <submittedName>
        <fullName evidence="2">PepSY domain-containing protein</fullName>
    </submittedName>
</protein>
<keyword evidence="1" id="KW-0472">Membrane</keyword>
<gene>
    <name evidence="2" type="ORF">NF867_13685</name>
</gene>
<name>A0A9X2F7R1_9SPHI</name>
<reference evidence="2" key="1">
    <citation type="submission" date="2022-06" db="EMBL/GenBank/DDBJ databases">
        <title>Solitalea sp. MAHUQ-68 isolated from rhizospheric soil.</title>
        <authorList>
            <person name="Huq M.A."/>
        </authorList>
    </citation>
    <scope>NUCLEOTIDE SEQUENCE</scope>
    <source>
        <strain evidence="2">MAHUQ-68</strain>
    </source>
</reference>
<feature type="transmembrane region" description="Helical" evidence="1">
    <location>
        <begin position="184"/>
        <end position="208"/>
    </location>
</feature>
<proteinExistence type="predicted"/>
<evidence type="ECO:0000313" key="2">
    <source>
        <dbReference type="EMBL" id="MCO4293911.1"/>
    </source>
</evidence>
<keyword evidence="1" id="KW-0812">Transmembrane</keyword>
<comment type="caution">
    <text evidence="2">The sequence shown here is derived from an EMBL/GenBank/DDBJ whole genome shotgun (WGS) entry which is preliminary data.</text>
</comment>
<dbReference type="EMBL" id="JAMWYS010000046">
    <property type="protein sequence ID" value="MCO4293911.1"/>
    <property type="molecule type" value="Genomic_DNA"/>
</dbReference>
<feature type="transmembrane region" description="Helical" evidence="1">
    <location>
        <begin position="447"/>
        <end position="471"/>
    </location>
</feature>
<keyword evidence="3" id="KW-1185">Reference proteome</keyword>
<dbReference type="Proteomes" id="UP001155182">
    <property type="component" value="Unassembled WGS sequence"/>
</dbReference>
<dbReference type="InterPro" id="IPR005625">
    <property type="entry name" value="PepSY-ass_TM"/>
</dbReference>
<keyword evidence="1" id="KW-1133">Transmembrane helix</keyword>
<accession>A0A9X2F7R1</accession>
<dbReference type="AlphaFoldDB" id="A0A9X2F7R1"/>
<organism evidence="2 3">
    <name type="scientific">Solitalea agri</name>
    <dbReference type="NCBI Taxonomy" id="2953739"/>
    <lineage>
        <taxon>Bacteria</taxon>
        <taxon>Pseudomonadati</taxon>
        <taxon>Bacteroidota</taxon>
        <taxon>Sphingobacteriia</taxon>
        <taxon>Sphingobacteriales</taxon>
        <taxon>Sphingobacteriaceae</taxon>
        <taxon>Solitalea</taxon>
    </lineage>
</organism>
<feature type="transmembrane region" description="Helical" evidence="1">
    <location>
        <begin position="229"/>
        <end position="249"/>
    </location>
</feature>